<organism evidence="1 2">
    <name type="scientific">Dentiscutata heterogama</name>
    <dbReference type="NCBI Taxonomy" id="1316150"/>
    <lineage>
        <taxon>Eukaryota</taxon>
        <taxon>Fungi</taxon>
        <taxon>Fungi incertae sedis</taxon>
        <taxon>Mucoromycota</taxon>
        <taxon>Glomeromycotina</taxon>
        <taxon>Glomeromycetes</taxon>
        <taxon>Diversisporales</taxon>
        <taxon>Gigasporaceae</taxon>
        <taxon>Dentiscutata</taxon>
    </lineage>
</organism>
<keyword evidence="2" id="KW-1185">Reference proteome</keyword>
<proteinExistence type="predicted"/>
<comment type="caution">
    <text evidence="1">The sequence shown here is derived from an EMBL/GenBank/DDBJ whole genome shotgun (WGS) entry which is preliminary data.</text>
</comment>
<gene>
    <name evidence="1" type="ORF">DHETER_LOCUS2025</name>
</gene>
<protein>
    <submittedName>
        <fullName evidence="1">5298_t:CDS:1</fullName>
    </submittedName>
</protein>
<dbReference type="EMBL" id="CAJVPU010001351">
    <property type="protein sequence ID" value="CAG8478424.1"/>
    <property type="molecule type" value="Genomic_DNA"/>
</dbReference>
<sequence length="69" mass="8012">APPQNLQKKKASRPNKRKPALLNIGKQAKNKKARLSTKAEKENKDKIFCLIELLDRKQRKPGHYHLLEL</sequence>
<evidence type="ECO:0000313" key="2">
    <source>
        <dbReference type="Proteomes" id="UP000789702"/>
    </source>
</evidence>
<accession>A0ACA9KK25</accession>
<dbReference type="Proteomes" id="UP000789702">
    <property type="component" value="Unassembled WGS sequence"/>
</dbReference>
<name>A0ACA9KK25_9GLOM</name>
<feature type="non-terminal residue" evidence="1">
    <location>
        <position position="1"/>
    </location>
</feature>
<reference evidence="1" key="1">
    <citation type="submission" date="2021-06" db="EMBL/GenBank/DDBJ databases">
        <authorList>
            <person name="Kallberg Y."/>
            <person name="Tangrot J."/>
            <person name="Rosling A."/>
        </authorList>
    </citation>
    <scope>NUCLEOTIDE SEQUENCE</scope>
    <source>
        <strain evidence="1">IL203A</strain>
    </source>
</reference>
<evidence type="ECO:0000313" key="1">
    <source>
        <dbReference type="EMBL" id="CAG8478424.1"/>
    </source>
</evidence>